<dbReference type="AlphaFoldDB" id="A0A0E9PEB7"/>
<accession>A0A0E9PEB7</accession>
<dbReference type="EMBL" id="GBXM01105616">
    <property type="protein sequence ID" value="JAH02961.1"/>
    <property type="molecule type" value="Transcribed_RNA"/>
</dbReference>
<protein>
    <submittedName>
        <fullName evidence="1">Uncharacterized protein</fullName>
    </submittedName>
</protein>
<organism evidence="1">
    <name type="scientific">Anguilla anguilla</name>
    <name type="common">European freshwater eel</name>
    <name type="synonym">Muraena anguilla</name>
    <dbReference type="NCBI Taxonomy" id="7936"/>
    <lineage>
        <taxon>Eukaryota</taxon>
        <taxon>Metazoa</taxon>
        <taxon>Chordata</taxon>
        <taxon>Craniata</taxon>
        <taxon>Vertebrata</taxon>
        <taxon>Euteleostomi</taxon>
        <taxon>Actinopterygii</taxon>
        <taxon>Neopterygii</taxon>
        <taxon>Teleostei</taxon>
        <taxon>Anguilliformes</taxon>
        <taxon>Anguillidae</taxon>
        <taxon>Anguilla</taxon>
    </lineage>
</organism>
<reference evidence="1" key="2">
    <citation type="journal article" date="2015" name="Fish Shellfish Immunol.">
        <title>Early steps in the European eel (Anguilla anguilla)-Vibrio vulnificus interaction in the gills: Role of the RtxA13 toxin.</title>
        <authorList>
            <person name="Callol A."/>
            <person name="Pajuelo D."/>
            <person name="Ebbesson L."/>
            <person name="Teles M."/>
            <person name="MacKenzie S."/>
            <person name="Amaro C."/>
        </authorList>
    </citation>
    <scope>NUCLEOTIDE SEQUENCE</scope>
</reference>
<proteinExistence type="predicted"/>
<evidence type="ECO:0000313" key="1">
    <source>
        <dbReference type="EMBL" id="JAH02961.1"/>
    </source>
</evidence>
<sequence>MCSLACKFSDIQSSRLTSLQH</sequence>
<name>A0A0E9PEB7_ANGAN</name>
<reference evidence="1" key="1">
    <citation type="submission" date="2014-11" db="EMBL/GenBank/DDBJ databases">
        <authorList>
            <person name="Amaro Gonzalez C."/>
        </authorList>
    </citation>
    <scope>NUCLEOTIDE SEQUENCE</scope>
</reference>